<dbReference type="SUPFAM" id="SSF161098">
    <property type="entry name" value="MetI-like"/>
    <property type="match status" value="1"/>
</dbReference>
<evidence type="ECO:0000313" key="10">
    <source>
        <dbReference type="EMBL" id="MBB3898195.1"/>
    </source>
</evidence>
<feature type="transmembrane region" description="Helical" evidence="8">
    <location>
        <begin position="227"/>
        <end position="248"/>
    </location>
</feature>
<evidence type="ECO:0000256" key="8">
    <source>
        <dbReference type="RuleBase" id="RU363032"/>
    </source>
</evidence>
<evidence type="ECO:0000256" key="4">
    <source>
        <dbReference type="ARBA" id="ARBA00022475"/>
    </source>
</evidence>
<dbReference type="Gene3D" id="1.10.3720.10">
    <property type="entry name" value="MetI-like"/>
    <property type="match status" value="1"/>
</dbReference>
<dbReference type="InterPro" id="IPR035906">
    <property type="entry name" value="MetI-like_sf"/>
</dbReference>
<protein>
    <submittedName>
        <fullName evidence="10">Putative spermidine/putrescine transport system permease protein</fullName>
    </submittedName>
</protein>
<keyword evidence="5 8" id="KW-0812">Transmembrane</keyword>
<dbReference type="CDD" id="cd06261">
    <property type="entry name" value="TM_PBP2"/>
    <property type="match status" value="1"/>
</dbReference>
<evidence type="ECO:0000256" key="1">
    <source>
        <dbReference type="ARBA" id="ARBA00004651"/>
    </source>
</evidence>
<dbReference type="PANTHER" id="PTHR42929:SF5">
    <property type="entry name" value="ABC TRANSPORTER PERMEASE PROTEIN"/>
    <property type="match status" value="1"/>
</dbReference>
<dbReference type="GO" id="GO:0005886">
    <property type="term" value="C:plasma membrane"/>
    <property type="evidence" value="ECO:0007669"/>
    <property type="project" value="UniProtKB-SubCell"/>
</dbReference>
<dbReference type="EMBL" id="JACIDJ010000002">
    <property type="protein sequence ID" value="MBB3898195.1"/>
    <property type="molecule type" value="Genomic_DNA"/>
</dbReference>
<organism evidence="10 11">
    <name type="scientific">Roseococcus suduntuyensis</name>
    <dbReference type="NCBI Taxonomy" id="455361"/>
    <lineage>
        <taxon>Bacteria</taxon>
        <taxon>Pseudomonadati</taxon>
        <taxon>Pseudomonadota</taxon>
        <taxon>Alphaproteobacteria</taxon>
        <taxon>Acetobacterales</taxon>
        <taxon>Roseomonadaceae</taxon>
        <taxon>Roseococcus</taxon>
    </lineage>
</organism>
<name>A0A840ADM6_9PROT</name>
<dbReference type="PANTHER" id="PTHR42929">
    <property type="entry name" value="INNER MEMBRANE ABC TRANSPORTER PERMEASE PROTEIN YDCU-RELATED-RELATED"/>
    <property type="match status" value="1"/>
</dbReference>
<evidence type="ECO:0000256" key="7">
    <source>
        <dbReference type="ARBA" id="ARBA00023136"/>
    </source>
</evidence>
<evidence type="ECO:0000256" key="2">
    <source>
        <dbReference type="ARBA" id="ARBA00007069"/>
    </source>
</evidence>
<feature type="transmembrane region" description="Helical" evidence="8">
    <location>
        <begin position="77"/>
        <end position="98"/>
    </location>
</feature>
<evidence type="ECO:0000313" key="11">
    <source>
        <dbReference type="Proteomes" id="UP000553193"/>
    </source>
</evidence>
<feature type="transmembrane region" description="Helical" evidence="8">
    <location>
        <begin position="129"/>
        <end position="148"/>
    </location>
</feature>
<dbReference type="Pfam" id="PF00528">
    <property type="entry name" value="BPD_transp_1"/>
    <property type="match status" value="1"/>
</dbReference>
<reference evidence="10 11" key="1">
    <citation type="submission" date="2020-08" db="EMBL/GenBank/DDBJ databases">
        <title>Genomic Encyclopedia of Type Strains, Phase IV (KMG-IV): sequencing the most valuable type-strain genomes for metagenomic binning, comparative biology and taxonomic classification.</title>
        <authorList>
            <person name="Goeker M."/>
        </authorList>
    </citation>
    <scope>NUCLEOTIDE SEQUENCE [LARGE SCALE GENOMIC DNA]</scope>
    <source>
        <strain evidence="10 11">DSM 19979</strain>
    </source>
</reference>
<keyword evidence="7 8" id="KW-0472">Membrane</keyword>
<dbReference type="Proteomes" id="UP000553193">
    <property type="component" value="Unassembled WGS sequence"/>
</dbReference>
<keyword evidence="6 8" id="KW-1133">Transmembrane helix</keyword>
<comment type="subcellular location">
    <subcellularLocation>
        <location evidence="1 8">Cell membrane</location>
        <topology evidence="1 8">Multi-pass membrane protein</topology>
    </subcellularLocation>
</comment>
<gene>
    <name evidence="10" type="ORF">GGQ83_001632</name>
</gene>
<accession>A0A840ADM6</accession>
<sequence length="261" mass="28507">MLLLGLYVLPLFGVVLISVTEPRPGLGNYELLLTSASVQRALWTTGRIAVLTTLITLILGYIVAYAMRMASEGAQRWMLFCVLFPFWISVLVRSFAWITLLRSEGVLNTALRGTGLIEEPLMLVRNETGVLIGMVHAMLPYAILTLYANMRGIDLRLMTAARGLGAGPVAAFLRVFLPMTRPGILGATVLVFIISLGFYVTPAILGGGRTLMIAEYVALQINETLRWGLGTMLATTLGISVMGIMWLMSRVLDVKRLFGPA</sequence>
<evidence type="ECO:0000256" key="6">
    <source>
        <dbReference type="ARBA" id="ARBA00022989"/>
    </source>
</evidence>
<dbReference type="InterPro" id="IPR000515">
    <property type="entry name" value="MetI-like"/>
</dbReference>
<evidence type="ECO:0000259" key="9">
    <source>
        <dbReference type="PROSITE" id="PS50928"/>
    </source>
</evidence>
<evidence type="ECO:0000256" key="5">
    <source>
        <dbReference type="ARBA" id="ARBA00022692"/>
    </source>
</evidence>
<dbReference type="PROSITE" id="PS50928">
    <property type="entry name" value="ABC_TM1"/>
    <property type="match status" value="1"/>
</dbReference>
<dbReference type="GO" id="GO:0055085">
    <property type="term" value="P:transmembrane transport"/>
    <property type="evidence" value="ECO:0007669"/>
    <property type="project" value="InterPro"/>
</dbReference>
<keyword evidence="3 8" id="KW-0813">Transport</keyword>
<feature type="domain" description="ABC transmembrane type-1" evidence="9">
    <location>
        <begin position="42"/>
        <end position="248"/>
    </location>
</feature>
<dbReference type="AlphaFoldDB" id="A0A840ADM6"/>
<keyword evidence="4" id="KW-1003">Cell membrane</keyword>
<comment type="similarity">
    <text evidence="2">Belongs to the binding-protein-dependent transport system permease family. CysTW subfamily.</text>
</comment>
<evidence type="ECO:0000256" key="3">
    <source>
        <dbReference type="ARBA" id="ARBA00022448"/>
    </source>
</evidence>
<keyword evidence="11" id="KW-1185">Reference proteome</keyword>
<feature type="transmembrane region" description="Helical" evidence="8">
    <location>
        <begin position="183"/>
        <end position="206"/>
    </location>
</feature>
<proteinExistence type="inferred from homology"/>
<feature type="transmembrane region" description="Helical" evidence="8">
    <location>
        <begin position="41"/>
        <end position="65"/>
    </location>
</feature>
<comment type="caution">
    <text evidence="10">The sequence shown here is derived from an EMBL/GenBank/DDBJ whole genome shotgun (WGS) entry which is preliminary data.</text>
</comment>